<feature type="domain" description="PAS" evidence="19">
    <location>
        <begin position="199"/>
        <end position="270"/>
    </location>
</feature>
<dbReference type="EMBL" id="SMGR01000001">
    <property type="protein sequence ID" value="TCL09888.1"/>
    <property type="molecule type" value="Genomic_DNA"/>
</dbReference>
<evidence type="ECO:0000256" key="12">
    <source>
        <dbReference type="ARBA" id="ARBA00023012"/>
    </source>
</evidence>
<dbReference type="InterPro" id="IPR036641">
    <property type="entry name" value="HPT_dom_sf"/>
</dbReference>
<protein>
    <recommendedName>
        <fullName evidence="3">histidine kinase</fullName>
        <ecNumber evidence="3">2.7.13.3</ecNumber>
    </recommendedName>
</protein>
<dbReference type="Gene3D" id="1.10.287.130">
    <property type="match status" value="1"/>
</dbReference>
<comment type="caution">
    <text evidence="21">The sequence shown here is derived from an EMBL/GenBank/DDBJ whole genome shotgun (WGS) entry which is preliminary data.</text>
</comment>
<keyword evidence="10" id="KW-0067">ATP-binding</keyword>
<keyword evidence="12" id="KW-0902">Two-component regulatory system</keyword>
<dbReference type="Gene3D" id="3.30.565.10">
    <property type="entry name" value="Histidine kinase-like ATPase, C-terminal domain"/>
    <property type="match status" value="1"/>
</dbReference>
<keyword evidence="13 16" id="KW-0472">Membrane</keyword>
<evidence type="ECO:0000256" key="11">
    <source>
        <dbReference type="ARBA" id="ARBA00022989"/>
    </source>
</evidence>
<dbReference type="PROSITE" id="PS50112">
    <property type="entry name" value="PAS"/>
    <property type="match status" value="1"/>
</dbReference>
<dbReference type="PROSITE" id="PS50109">
    <property type="entry name" value="HIS_KIN"/>
    <property type="match status" value="1"/>
</dbReference>
<accession>A0A4R1NX93</accession>
<evidence type="ECO:0000256" key="14">
    <source>
        <dbReference type="PROSITE-ProRule" id="PRU00110"/>
    </source>
</evidence>
<evidence type="ECO:0000313" key="22">
    <source>
        <dbReference type="Proteomes" id="UP000295673"/>
    </source>
</evidence>
<proteinExistence type="predicted"/>
<dbReference type="InterPro" id="IPR000014">
    <property type="entry name" value="PAS"/>
</dbReference>
<dbReference type="GO" id="GO:0000155">
    <property type="term" value="F:phosphorelay sensor kinase activity"/>
    <property type="evidence" value="ECO:0007669"/>
    <property type="project" value="InterPro"/>
</dbReference>
<dbReference type="AlphaFoldDB" id="A0A4R1NX93"/>
<evidence type="ECO:0000256" key="3">
    <source>
        <dbReference type="ARBA" id="ARBA00012438"/>
    </source>
</evidence>
<feature type="domain" description="Histidine kinase" evidence="17">
    <location>
        <begin position="346"/>
        <end position="565"/>
    </location>
</feature>
<dbReference type="GO" id="GO:0005886">
    <property type="term" value="C:plasma membrane"/>
    <property type="evidence" value="ECO:0007669"/>
    <property type="project" value="UniProtKB-SubCell"/>
</dbReference>
<dbReference type="InterPro" id="IPR005467">
    <property type="entry name" value="His_kinase_dom"/>
</dbReference>
<dbReference type="PANTHER" id="PTHR43047">
    <property type="entry name" value="TWO-COMPONENT HISTIDINE PROTEIN KINASE"/>
    <property type="match status" value="1"/>
</dbReference>
<dbReference type="SUPFAM" id="SSF47384">
    <property type="entry name" value="Homodimeric domain of signal transducing histidine kinase"/>
    <property type="match status" value="1"/>
</dbReference>
<dbReference type="CDD" id="cd00082">
    <property type="entry name" value="HisKA"/>
    <property type="match status" value="1"/>
</dbReference>
<keyword evidence="4" id="KW-1003">Cell membrane</keyword>
<keyword evidence="7" id="KW-0808">Transferase</keyword>
<dbReference type="SMART" id="SM00091">
    <property type="entry name" value="PAS"/>
    <property type="match status" value="1"/>
</dbReference>
<dbReference type="SMART" id="SM00448">
    <property type="entry name" value="REC"/>
    <property type="match status" value="1"/>
</dbReference>
<feature type="domain" description="Response regulatory" evidence="18">
    <location>
        <begin position="586"/>
        <end position="703"/>
    </location>
</feature>
<dbReference type="InterPro" id="IPR036097">
    <property type="entry name" value="HisK_dim/P_sf"/>
</dbReference>
<keyword evidence="11 16" id="KW-1133">Transmembrane helix</keyword>
<reference evidence="21 22" key="1">
    <citation type="submission" date="2019-03" db="EMBL/GenBank/DDBJ databases">
        <title>Genomic Encyclopedia of Archaeal and Bacterial Type Strains, Phase II (KMG-II): from individual species to whole genera.</title>
        <authorList>
            <person name="Goeker M."/>
        </authorList>
    </citation>
    <scope>NUCLEOTIDE SEQUENCE [LARGE SCALE GENOMIC DNA]</scope>
    <source>
        <strain evidence="21 22">DSM 26433</strain>
    </source>
</reference>
<sequence length="802" mass="87959">MVVVFLTQSIVLGRVVREQLDRLATARTDNVQWNLAQIEVDLLQLQLAMERANVEGIPALREMRKRFDIFYSRHAIISQSPIYAELRENARNKVRLRYFKAYLDQAIPLVDGPDEILLTRMDDLLAASDILHRDVRALALEGVSIFAQTDERTRGEMSSTLIKLGLSTLALIAALSGTAVILLRMYRRGKIAAEENEVMRNRFEAMVSSSLDAILVIDPKGQIIAFNGAATEVFGYEREEAMGQNMADLIVPEHLREAHTKGMQRYLTTGEKRVIGAGRVRLEALHKSGRIFPVELSISAAEHQNRTVLVSFLRDISKQVEDEAELVRARDEAQAGEQAKAELLTVMSHEMRTPLNGILGSLDLIDRGNLSADQMRYLEAIKVSGDLLLGHVNDVLDVSRLDAMDDAPQTAPFELSKMAQALLDSLLANAKTRGNSLNLSLCSDDLTTVSGDELRLKQCLLNLLGNANKFTTNGEISLEIERQKSNPDIVEFRVSDTGIGIAEADLERIFEDFVKIDSGYARRDSGTGLGLAITKRLVTGMGGSIFADSFEGEGSLFTMQIPLPLVEAGAHATPEINAKSDITAITCLVVDDNSINRMIAADMLRSRGVEVFEATGGLDAIEQSQKRAFELILMDISMPEVDGLEALARIRAGDGPNKETRIVALTAHAAPEDKERILAAGFESVITKPLTQRAIAKLIVASATSEEEKAGPDEIIALLGQERYDAALDEFKGDLRAFEARISDAHSPSEDLAQEAHMLVGAASVLGLGNQWECLRQVERAKEPDWTTAKAEALAAIRNADL</sequence>
<gene>
    <name evidence="21" type="ORF">BXY66_1953</name>
</gene>
<dbReference type="EC" id="2.7.13.3" evidence="3"/>
<evidence type="ECO:0000256" key="6">
    <source>
        <dbReference type="ARBA" id="ARBA00022553"/>
    </source>
</evidence>
<dbReference type="CDD" id="cd17546">
    <property type="entry name" value="REC_hyHK_CKI1_RcsC-like"/>
    <property type="match status" value="1"/>
</dbReference>
<dbReference type="NCBIfam" id="TIGR00229">
    <property type="entry name" value="sensory_box"/>
    <property type="match status" value="1"/>
</dbReference>
<dbReference type="RefSeq" id="WP_165929143.1">
    <property type="nucleotide sequence ID" value="NZ_SMGR01000001.1"/>
</dbReference>
<dbReference type="InterPro" id="IPR035965">
    <property type="entry name" value="PAS-like_dom_sf"/>
</dbReference>
<keyword evidence="6 15" id="KW-0597">Phosphoprotein</keyword>
<keyword evidence="9 21" id="KW-0418">Kinase</keyword>
<feature type="transmembrane region" description="Helical" evidence="16">
    <location>
        <begin position="161"/>
        <end position="183"/>
    </location>
</feature>
<dbReference type="Gene3D" id="3.30.450.20">
    <property type="entry name" value="PAS domain"/>
    <property type="match status" value="1"/>
</dbReference>
<dbReference type="InterPro" id="IPR013767">
    <property type="entry name" value="PAS_fold"/>
</dbReference>
<name>A0A4R1NX93_9RHOB</name>
<evidence type="ECO:0000256" key="1">
    <source>
        <dbReference type="ARBA" id="ARBA00000085"/>
    </source>
</evidence>
<evidence type="ECO:0000259" key="17">
    <source>
        <dbReference type="PROSITE" id="PS50109"/>
    </source>
</evidence>
<dbReference type="InterPro" id="IPR011006">
    <property type="entry name" value="CheY-like_superfamily"/>
</dbReference>
<dbReference type="PROSITE" id="PS50894">
    <property type="entry name" value="HPT"/>
    <property type="match status" value="1"/>
</dbReference>
<keyword evidence="10" id="KW-0547">Nucleotide-binding</keyword>
<dbReference type="Pfam" id="PF00512">
    <property type="entry name" value="HisKA"/>
    <property type="match status" value="1"/>
</dbReference>
<dbReference type="PANTHER" id="PTHR43047:SF64">
    <property type="entry name" value="HISTIDINE KINASE CONTAINING CHEY-HOMOLOGOUS RECEIVER DOMAIN AND PAS DOMAIN-RELATED"/>
    <property type="match status" value="1"/>
</dbReference>
<dbReference type="CDD" id="cd00130">
    <property type="entry name" value="PAS"/>
    <property type="match status" value="1"/>
</dbReference>
<dbReference type="InterPro" id="IPR003594">
    <property type="entry name" value="HATPase_dom"/>
</dbReference>
<dbReference type="SUPFAM" id="SSF55785">
    <property type="entry name" value="PYP-like sensor domain (PAS domain)"/>
    <property type="match status" value="1"/>
</dbReference>
<keyword evidence="8 16" id="KW-0812">Transmembrane</keyword>
<dbReference type="SMART" id="SM00387">
    <property type="entry name" value="HATPase_c"/>
    <property type="match status" value="1"/>
</dbReference>
<dbReference type="SMART" id="SM00388">
    <property type="entry name" value="HisKA"/>
    <property type="match status" value="1"/>
</dbReference>
<evidence type="ECO:0000259" key="18">
    <source>
        <dbReference type="PROSITE" id="PS50110"/>
    </source>
</evidence>
<dbReference type="CDD" id="cd16922">
    <property type="entry name" value="HATPase_EvgS-ArcB-TorS-like"/>
    <property type="match status" value="1"/>
</dbReference>
<evidence type="ECO:0000256" key="5">
    <source>
        <dbReference type="ARBA" id="ARBA00022519"/>
    </source>
</evidence>
<organism evidence="21 22">
    <name type="scientific">Shimia isoporae</name>
    <dbReference type="NCBI Taxonomy" id="647720"/>
    <lineage>
        <taxon>Bacteria</taxon>
        <taxon>Pseudomonadati</taxon>
        <taxon>Pseudomonadota</taxon>
        <taxon>Alphaproteobacteria</taxon>
        <taxon>Rhodobacterales</taxon>
        <taxon>Roseobacteraceae</taxon>
    </lineage>
</organism>
<dbReference type="Proteomes" id="UP000295673">
    <property type="component" value="Unassembled WGS sequence"/>
</dbReference>
<dbReference type="InterPro" id="IPR003661">
    <property type="entry name" value="HisK_dim/P_dom"/>
</dbReference>
<dbReference type="PROSITE" id="PS50110">
    <property type="entry name" value="RESPONSE_REGULATORY"/>
    <property type="match status" value="1"/>
</dbReference>
<dbReference type="GO" id="GO:0006355">
    <property type="term" value="P:regulation of DNA-templated transcription"/>
    <property type="evidence" value="ECO:0007669"/>
    <property type="project" value="InterPro"/>
</dbReference>
<evidence type="ECO:0000256" key="8">
    <source>
        <dbReference type="ARBA" id="ARBA00022692"/>
    </source>
</evidence>
<dbReference type="FunFam" id="3.30.565.10:FF:000010">
    <property type="entry name" value="Sensor histidine kinase RcsC"/>
    <property type="match status" value="1"/>
</dbReference>
<dbReference type="InterPro" id="IPR036890">
    <property type="entry name" value="HATPase_C_sf"/>
</dbReference>
<evidence type="ECO:0000256" key="13">
    <source>
        <dbReference type="ARBA" id="ARBA00023136"/>
    </source>
</evidence>
<evidence type="ECO:0000256" key="10">
    <source>
        <dbReference type="ARBA" id="ARBA00022840"/>
    </source>
</evidence>
<dbReference type="InterPro" id="IPR004358">
    <property type="entry name" value="Sig_transdc_His_kin-like_C"/>
</dbReference>
<evidence type="ECO:0000259" key="19">
    <source>
        <dbReference type="PROSITE" id="PS50112"/>
    </source>
</evidence>
<dbReference type="Pfam" id="PF02518">
    <property type="entry name" value="HATPase_c"/>
    <property type="match status" value="1"/>
</dbReference>
<evidence type="ECO:0000313" key="21">
    <source>
        <dbReference type="EMBL" id="TCL09888.1"/>
    </source>
</evidence>
<dbReference type="SUPFAM" id="SSF52172">
    <property type="entry name" value="CheY-like"/>
    <property type="match status" value="1"/>
</dbReference>
<dbReference type="Pfam" id="PF00072">
    <property type="entry name" value="Response_reg"/>
    <property type="match status" value="1"/>
</dbReference>
<evidence type="ECO:0000256" key="7">
    <source>
        <dbReference type="ARBA" id="ARBA00022679"/>
    </source>
</evidence>
<evidence type="ECO:0000256" key="9">
    <source>
        <dbReference type="ARBA" id="ARBA00022777"/>
    </source>
</evidence>
<evidence type="ECO:0000256" key="16">
    <source>
        <dbReference type="SAM" id="Phobius"/>
    </source>
</evidence>
<evidence type="ECO:0000256" key="2">
    <source>
        <dbReference type="ARBA" id="ARBA00004429"/>
    </source>
</evidence>
<feature type="domain" description="HPt" evidence="20">
    <location>
        <begin position="716"/>
        <end position="802"/>
    </location>
</feature>
<dbReference type="PRINTS" id="PR00344">
    <property type="entry name" value="BCTRLSENSOR"/>
</dbReference>
<keyword evidence="22" id="KW-1185">Reference proteome</keyword>
<comment type="subcellular location">
    <subcellularLocation>
        <location evidence="2">Cell inner membrane</location>
        <topology evidence="2">Multi-pass membrane protein</topology>
    </subcellularLocation>
</comment>
<dbReference type="InterPro" id="IPR008207">
    <property type="entry name" value="Sig_transdc_His_kin_Hpt_dom"/>
</dbReference>
<dbReference type="SUPFAM" id="SSF55874">
    <property type="entry name" value="ATPase domain of HSP90 chaperone/DNA topoisomerase II/histidine kinase"/>
    <property type="match status" value="1"/>
</dbReference>
<comment type="catalytic activity">
    <reaction evidence="1">
        <text>ATP + protein L-histidine = ADP + protein N-phospho-L-histidine.</text>
        <dbReference type="EC" id="2.7.13.3"/>
    </reaction>
</comment>
<dbReference type="Pfam" id="PF00989">
    <property type="entry name" value="PAS"/>
    <property type="match status" value="1"/>
</dbReference>
<dbReference type="SUPFAM" id="SSF47226">
    <property type="entry name" value="Histidine-containing phosphotransfer domain, HPT domain"/>
    <property type="match status" value="1"/>
</dbReference>
<evidence type="ECO:0000259" key="20">
    <source>
        <dbReference type="PROSITE" id="PS50894"/>
    </source>
</evidence>
<feature type="modified residue" description="Phosphohistidine" evidence="14">
    <location>
        <position position="757"/>
    </location>
</feature>
<dbReference type="Gene3D" id="3.40.50.2300">
    <property type="match status" value="1"/>
</dbReference>
<feature type="modified residue" description="4-aspartylphosphate" evidence="15">
    <location>
        <position position="635"/>
    </location>
</feature>
<evidence type="ECO:0000256" key="4">
    <source>
        <dbReference type="ARBA" id="ARBA00022475"/>
    </source>
</evidence>
<keyword evidence="5" id="KW-0997">Cell inner membrane</keyword>
<evidence type="ECO:0000256" key="15">
    <source>
        <dbReference type="PROSITE-ProRule" id="PRU00169"/>
    </source>
</evidence>
<dbReference type="InterPro" id="IPR001789">
    <property type="entry name" value="Sig_transdc_resp-reg_receiver"/>
</dbReference>